<feature type="non-terminal residue" evidence="1">
    <location>
        <position position="1"/>
    </location>
</feature>
<evidence type="ECO:0000313" key="1">
    <source>
        <dbReference type="EMBL" id="GAH09549.1"/>
    </source>
</evidence>
<dbReference type="AlphaFoldDB" id="X1DXB1"/>
<protein>
    <submittedName>
        <fullName evidence="1">Uncharacterized protein</fullName>
    </submittedName>
</protein>
<gene>
    <name evidence="1" type="ORF">S01H4_64341</name>
</gene>
<proteinExistence type="predicted"/>
<accession>X1DXB1</accession>
<feature type="non-terminal residue" evidence="1">
    <location>
        <position position="126"/>
    </location>
</feature>
<organism evidence="1">
    <name type="scientific">marine sediment metagenome</name>
    <dbReference type="NCBI Taxonomy" id="412755"/>
    <lineage>
        <taxon>unclassified sequences</taxon>
        <taxon>metagenomes</taxon>
        <taxon>ecological metagenomes</taxon>
    </lineage>
</organism>
<comment type="caution">
    <text evidence="1">The sequence shown here is derived from an EMBL/GenBank/DDBJ whole genome shotgun (WGS) entry which is preliminary data.</text>
</comment>
<dbReference type="EMBL" id="BART01038983">
    <property type="protein sequence ID" value="GAH09549.1"/>
    <property type="molecule type" value="Genomic_DNA"/>
</dbReference>
<reference evidence="1" key="1">
    <citation type="journal article" date="2014" name="Front. Microbiol.">
        <title>High frequency of phylogenetically diverse reductive dehalogenase-homologous genes in deep subseafloor sedimentary metagenomes.</title>
        <authorList>
            <person name="Kawai M."/>
            <person name="Futagami T."/>
            <person name="Toyoda A."/>
            <person name="Takaki Y."/>
            <person name="Nishi S."/>
            <person name="Hori S."/>
            <person name="Arai W."/>
            <person name="Tsubouchi T."/>
            <person name="Morono Y."/>
            <person name="Uchiyama I."/>
            <person name="Ito T."/>
            <person name="Fujiyama A."/>
            <person name="Inagaki F."/>
            <person name="Takami H."/>
        </authorList>
    </citation>
    <scope>NUCLEOTIDE SEQUENCE</scope>
    <source>
        <strain evidence="1">Expedition CK06-06</strain>
    </source>
</reference>
<name>X1DXB1_9ZZZZ</name>
<sequence length="126" mass="12040">TQPLVGTLGIWFTENGESLLNSADATFDFTANTATPVIITASDTDGVAALTVIPGGAAALQLGADAGTTLDITAGGAMTIGDATATDSLQLATAGALTLGTNAADSVAIAATGALTLGGATSTTVR</sequence>